<feature type="binding site" evidence="1">
    <location>
        <position position="355"/>
    </location>
    <ligand>
        <name>Zn(2+)</name>
        <dbReference type="ChEBI" id="CHEBI:29105"/>
        <label>1</label>
    </ligand>
</feature>
<dbReference type="GO" id="GO:0008270">
    <property type="term" value="F:zinc ion binding"/>
    <property type="evidence" value="ECO:0007669"/>
    <property type="project" value="UniProtKB-UniRule"/>
</dbReference>
<feature type="compositionally biased region" description="Basic residues" evidence="2">
    <location>
        <begin position="48"/>
        <end position="67"/>
    </location>
</feature>
<organism evidence="3 4">
    <name type="scientific">Lichenibacterium minor</name>
    <dbReference type="NCBI Taxonomy" id="2316528"/>
    <lineage>
        <taxon>Bacteria</taxon>
        <taxon>Pseudomonadati</taxon>
        <taxon>Pseudomonadota</taxon>
        <taxon>Alphaproteobacteria</taxon>
        <taxon>Hyphomicrobiales</taxon>
        <taxon>Lichenihabitantaceae</taxon>
        <taxon>Lichenibacterium</taxon>
    </lineage>
</organism>
<feature type="binding site" evidence="1">
    <location>
        <position position="359"/>
    </location>
    <ligand>
        <name>substrate</name>
    </ligand>
</feature>
<gene>
    <name evidence="1" type="primary">pyrC</name>
    <name evidence="3" type="ORF">D3273_04715</name>
</gene>
<dbReference type="PANTHER" id="PTHR43137">
    <property type="entry name" value="DIHYDROOROTASE"/>
    <property type="match status" value="1"/>
</dbReference>
<evidence type="ECO:0000256" key="2">
    <source>
        <dbReference type="SAM" id="MobiDB-lite"/>
    </source>
</evidence>
<keyword evidence="1" id="KW-0862">Zinc</keyword>
<feature type="active site" evidence="1">
    <location>
        <position position="355"/>
    </location>
</feature>
<dbReference type="AlphaFoldDB" id="A0A4Q2U8T7"/>
<reference evidence="3 4" key="1">
    <citation type="submission" date="2018-12" db="EMBL/GenBank/DDBJ databases">
        <authorList>
            <person name="Grouzdev D.S."/>
            <person name="Krutkina M.S."/>
        </authorList>
    </citation>
    <scope>NUCLEOTIDE SEQUENCE [LARGE SCALE GENOMIC DNA]</scope>
    <source>
        <strain evidence="3 4">RmlP026</strain>
    </source>
</reference>
<comment type="cofactor">
    <cofactor evidence="1">
        <name>Zn(2+)</name>
        <dbReference type="ChEBI" id="CHEBI:29105"/>
    </cofactor>
    <text evidence="1">Binds 2 Zn(2+) ions per subunit.</text>
</comment>
<comment type="subunit">
    <text evidence="1">Homodimer.</text>
</comment>
<feature type="compositionally biased region" description="Basic residues" evidence="2">
    <location>
        <begin position="28"/>
        <end position="40"/>
    </location>
</feature>
<dbReference type="HAMAP" id="MF_00219">
    <property type="entry name" value="PyrC_classII"/>
    <property type="match status" value="1"/>
</dbReference>
<dbReference type="PANTHER" id="PTHR43137:SF1">
    <property type="entry name" value="DIHYDROOROTASE"/>
    <property type="match status" value="1"/>
</dbReference>
<dbReference type="GO" id="GO:0044205">
    <property type="term" value="P:'de novo' UMP biosynthetic process"/>
    <property type="evidence" value="ECO:0007669"/>
    <property type="project" value="UniProtKB-UniRule"/>
</dbReference>
<feature type="binding site" evidence="1">
    <location>
        <position position="142"/>
    </location>
    <ligand>
        <name>substrate</name>
    </ligand>
</feature>
<comment type="catalytic activity">
    <reaction evidence="1">
        <text>(S)-dihydroorotate + H2O = N-carbamoyl-L-aspartate + H(+)</text>
        <dbReference type="Rhea" id="RHEA:24296"/>
        <dbReference type="ChEBI" id="CHEBI:15377"/>
        <dbReference type="ChEBI" id="CHEBI:15378"/>
        <dbReference type="ChEBI" id="CHEBI:30864"/>
        <dbReference type="ChEBI" id="CHEBI:32814"/>
        <dbReference type="EC" id="3.5.2.3"/>
    </reaction>
</comment>
<feature type="binding site" evidence="1">
    <location>
        <position position="112"/>
    </location>
    <ligand>
        <name>Zn(2+)</name>
        <dbReference type="ChEBI" id="CHEBI:29105"/>
        <label>1</label>
    </ligand>
</feature>
<feature type="binding site" evidence="1">
    <location>
        <position position="114"/>
    </location>
    <ligand>
        <name>Zn(2+)</name>
        <dbReference type="ChEBI" id="CHEBI:29105"/>
        <label>1</label>
    </ligand>
</feature>
<protein>
    <recommendedName>
        <fullName evidence="1">Dihydroorotase</fullName>
        <shortName evidence="1">DHOase</shortName>
        <ecNumber evidence="1">3.5.2.3</ecNumber>
    </recommendedName>
</protein>
<keyword evidence="1" id="KW-0479">Metal-binding</keyword>
<feature type="binding site" description="via carbamate group" evidence="1">
    <location>
        <position position="202"/>
    </location>
    <ligand>
        <name>Zn(2+)</name>
        <dbReference type="ChEBI" id="CHEBI:29105"/>
        <label>1</label>
    </ligand>
</feature>
<feature type="binding site" evidence="1">
    <location>
        <position position="239"/>
    </location>
    <ligand>
        <name>substrate</name>
    </ligand>
</feature>
<dbReference type="OrthoDB" id="9808095at2"/>
<comment type="caution">
    <text evidence="1">Lacks conserved residue(s) required for the propagation of feature annotation.</text>
</comment>
<feature type="binding site" evidence="1">
    <location>
        <position position="276"/>
    </location>
    <ligand>
        <name>Zn(2+)</name>
        <dbReference type="ChEBI" id="CHEBI:29105"/>
        <label>2</label>
    </ligand>
</feature>
<evidence type="ECO:0000313" key="3">
    <source>
        <dbReference type="EMBL" id="RYC33173.1"/>
    </source>
</evidence>
<sequence>MAAGEARRRGRGRRVRPARAGAELARRARDRGRRRAARHRALGDAVRRPRARSRARRPRRRLRRHPFPRALAAHPHRQARPGAPRRHTPRRKTGRLTTEPRTIRLRAPDNWHAHFRDGPMLDFLVPVFLDSGWRRRIVAEPNITPPVLTGDRAVWYRDAILERARAHDPATTVDPVMTIQITETTPGATVRDARSKGVGIGKVYPFMVTTHSGNGVQDYDKIYPALEAAQDCGLIVQFHGEHPSDDIEGLNKEAGFTAILDRIRARFPKLKLTMEHITSRAAVDWVKAQGDGVGASVTVHHLFTTVDDVLGYSKASGGLMRVHHGCKPQPKWRDDRAALNEVVLSGHPRFFYGGDDAAHLRRRKEAEGSACGVWNTMAALPLLVDLFDREGQLDRLDPFLSEHGARFYGYDLNAESVTLVEEPWVVPAEVEATGMGDSVVPMCAGETLKWRVRA</sequence>
<feature type="modified residue" description="N6-carboxylysine" evidence="1">
    <location>
        <position position="202"/>
    </location>
</feature>
<feature type="region of interest" description="Disordered" evidence="2">
    <location>
        <begin position="1"/>
        <end position="98"/>
    </location>
</feature>
<evidence type="ECO:0000256" key="1">
    <source>
        <dbReference type="HAMAP-Rule" id="MF_00219"/>
    </source>
</evidence>
<comment type="caution">
    <text evidence="3">The sequence shown here is derived from an EMBL/GenBank/DDBJ whole genome shotgun (WGS) entry which is preliminary data.</text>
</comment>
<name>A0A4Q2U8T7_9HYPH</name>
<dbReference type="UniPathway" id="UPA00070">
    <property type="reaction ID" value="UER00117"/>
</dbReference>
<comment type="function">
    <text evidence="1">Catalyzes the reversible cyclization of carbamoyl aspartate to dihydroorotate.</text>
</comment>
<feature type="compositionally biased region" description="Basic residues" evidence="2">
    <location>
        <begin position="8"/>
        <end position="17"/>
    </location>
</feature>
<accession>A0A4Q2U8T7</accession>
<evidence type="ECO:0000313" key="4">
    <source>
        <dbReference type="Proteomes" id="UP000290759"/>
    </source>
</evidence>
<dbReference type="InterPro" id="IPR032466">
    <property type="entry name" value="Metal_Hydrolase"/>
</dbReference>
<dbReference type="Proteomes" id="UP000290759">
    <property type="component" value="Unassembled WGS sequence"/>
</dbReference>
<feature type="binding site" description="via carbamate group" evidence="1">
    <location>
        <position position="202"/>
    </location>
    <ligand>
        <name>Zn(2+)</name>
        <dbReference type="ChEBI" id="CHEBI:29105"/>
        <label>2</label>
    </ligand>
</feature>
<feature type="binding site" evidence="1">
    <location>
        <begin position="114"/>
        <end position="116"/>
    </location>
    <ligand>
        <name>substrate</name>
    </ligand>
</feature>
<keyword evidence="4" id="KW-1185">Reference proteome</keyword>
<dbReference type="EC" id="3.5.2.3" evidence="1"/>
<feature type="compositionally biased region" description="Basic residues" evidence="2">
    <location>
        <begin position="74"/>
        <end position="94"/>
    </location>
</feature>
<keyword evidence="1" id="KW-0665">Pyrimidine biosynthesis</keyword>
<comment type="similarity">
    <text evidence="1">Belongs to the metallo-dependent hydrolases superfamily. DHOase family. Class II DHOase subfamily.</text>
</comment>
<comment type="pathway">
    <text evidence="1">Pyrimidine metabolism; UMP biosynthesis via de novo pathway; (S)-dihydroorotate from bicarbonate: step 3/3.</text>
</comment>
<dbReference type="GO" id="GO:0005737">
    <property type="term" value="C:cytoplasm"/>
    <property type="evidence" value="ECO:0007669"/>
    <property type="project" value="TreeGrafter"/>
</dbReference>
<dbReference type="Gene3D" id="3.20.20.140">
    <property type="entry name" value="Metal-dependent hydrolases"/>
    <property type="match status" value="1"/>
</dbReference>
<dbReference type="SUPFAM" id="SSF51556">
    <property type="entry name" value="Metallo-dependent hydrolases"/>
    <property type="match status" value="1"/>
</dbReference>
<dbReference type="GO" id="GO:0006207">
    <property type="term" value="P:'de novo' pyrimidine nucleobase biosynthetic process"/>
    <property type="evidence" value="ECO:0007669"/>
    <property type="project" value="TreeGrafter"/>
</dbReference>
<dbReference type="GO" id="GO:0004151">
    <property type="term" value="F:dihydroorotase activity"/>
    <property type="evidence" value="ECO:0007669"/>
    <property type="project" value="UniProtKB-UniRule"/>
</dbReference>
<keyword evidence="1 3" id="KW-0378">Hydrolase</keyword>
<dbReference type="EMBL" id="QYBB01000003">
    <property type="protein sequence ID" value="RYC33173.1"/>
    <property type="molecule type" value="Genomic_DNA"/>
</dbReference>
<dbReference type="InterPro" id="IPR004721">
    <property type="entry name" value="DHOdimr"/>
</dbReference>
<proteinExistence type="inferred from homology"/>
<feature type="binding site" evidence="1">
    <location>
        <position position="239"/>
    </location>
    <ligand>
        <name>Zn(2+)</name>
        <dbReference type="ChEBI" id="CHEBI:29105"/>
        <label>2</label>
    </ligand>
</feature>
<reference evidence="3 4" key="2">
    <citation type="submission" date="2019-02" db="EMBL/GenBank/DDBJ databases">
        <title>'Lichenibacterium ramalinii' gen. nov. sp. nov., 'Lichenibacterium minor' gen. nov. sp. nov.</title>
        <authorList>
            <person name="Pankratov T."/>
        </authorList>
    </citation>
    <scope>NUCLEOTIDE SEQUENCE [LARGE SCALE GENOMIC DNA]</scope>
    <source>
        <strain evidence="3 4">RmlP026</strain>
    </source>
</reference>